<feature type="region of interest" description="Disordered" evidence="1">
    <location>
        <begin position="25"/>
        <end position="46"/>
    </location>
</feature>
<dbReference type="AlphaFoldDB" id="A0A498IIC5"/>
<gene>
    <name evidence="2" type="ORF">DVH24_036226</name>
</gene>
<dbReference type="STRING" id="3750.A0A498IIC5"/>
<keyword evidence="3" id="KW-1185">Reference proteome</keyword>
<name>A0A498IIC5_MALDO</name>
<dbReference type="Proteomes" id="UP000290289">
    <property type="component" value="Chromosome 12"/>
</dbReference>
<reference evidence="2 3" key="1">
    <citation type="submission" date="2018-10" db="EMBL/GenBank/DDBJ databases">
        <title>A high-quality apple genome assembly.</title>
        <authorList>
            <person name="Hu J."/>
        </authorList>
    </citation>
    <scope>NUCLEOTIDE SEQUENCE [LARGE SCALE GENOMIC DNA]</scope>
    <source>
        <strain evidence="3">cv. HFTH1</strain>
        <tissue evidence="2">Young leaf</tissue>
    </source>
</reference>
<comment type="caution">
    <text evidence="2">The sequence shown here is derived from an EMBL/GenBank/DDBJ whole genome shotgun (WGS) entry which is preliminary data.</text>
</comment>
<protein>
    <submittedName>
        <fullName evidence="2">Uncharacterized protein</fullName>
    </submittedName>
</protein>
<accession>A0A498IIC5</accession>
<proteinExistence type="predicted"/>
<evidence type="ECO:0000313" key="3">
    <source>
        <dbReference type="Proteomes" id="UP000290289"/>
    </source>
</evidence>
<organism evidence="2 3">
    <name type="scientific">Malus domestica</name>
    <name type="common">Apple</name>
    <name type="synonym">Pyrus malus</name>
    <dbReference type="NCBI Taxonomy" id="3750"/>
    <lineage>
        <taxon>Eukaryota</taxon>
        <taxon>Viridiplantae</taxon>
        <taxon>Streptophyta</taxon>
        <taxon>Embryophyta</taxon>
        <taxon>Tracheophyta</taxon>
        <taxon>Spermatophyta</taxon>
        <taxon>Magnoliopsida</taxon>
        <taxon>eudicotyledons</taxon>
        <taxon>Gunneridae</taxon>
        <taxon>Pentapetalae</taxon>
        <taxon>rosids</taxon>
        <taxon>fabids</taxon>
        <taxon>Rosales</taxon>
        <taxon>Rosaceae</taxon>
        <taxon>Amygdaloideae</taxon>
        <taxon>Maleae</taxon>
        <taxon>Malus</taxon>
    </lineage>
</organism>
<evidence type="ECO:0000256" key="1">
    <source>
        <dbReference type="SAM" id="MobiDB-lite"/>
    </source>
</evidence>
<sequence>MTGFVRTRSKWVTYPLDDRVKDRLVGGYSSGPSDANKGSEHSGDYDSPCLSKLVRGWVSRQRVRLGTSRIGYWAVEGTLCMDNSLDTQVPFLPLVEVSVKALLVISSVALPAAPSAATRVLFCAHHPYLVGTAKRDAVWKVQSLPRMVIMDENGKQARVRETGASFFRSTIGEVNALKEEVTTLKDQLAARASR</sequence>
<evidence type="ECO:0000313" key="2">
    <source>
        <dbReference type="EMBL" id="RXH81885.1"/>
    </source>
</evidence>
<dbReference type="EMBL" id="RDQH01000338">
    <property type="protein sequence ID" value="RXH81885.1"/>
    <property type="molecule type" value="Genomic_DNA"/>
</dbReference>